<dbReference type="AlphaFoldDB" id="A0A2S7IFF0"/>
<evidence type="ECO:0000256" key="1">
    <source>
        <dbReference type="SAM" id="MobiDB-lite"/>
    </source>
</evidence>
<comment type="caution">
    <text evidence="2">The sequence shown here is derived from an EMBL/GenBank/DDBJ whole genome shotgun (WGS) entry which is preliminary data.</text>
</comment>
<name>A0A2S7IFF0_9BACT</name>
<gene>
    <name evidence="2" type="ORF">C5O19_23925</name>
</gene>
<dbReference type="Proteomes" id="UP000239590">
    <property type="component" value="Unassembled WGS sequence"/>
</dbReference>
<accession>A0A2S7IFF0</accession>
<feature type="region of interest" description="Disordered" evidence="1">
    <location>
        <begin position="1"/>
        <end position="23"/>
    </location>
</feature>
<evidence type="ECO:0000313" key="2">
    <source>
        <dbReference type="EMBL" id="PQA53726.1"/>
    </source>
</evidence>
<feature type="region of interest" description="Disordered" evidence="1">
    <location>
        <begin position="37"/>
        <end position="99"/>
    </location>
</feature>
<proteinExistence type="predicted"/>
<sequence>MNTEPKENNGLRENTEKQEPEKLYLGLNPSELKALESEGVENYEQSFENEKGEFDPTDMETEVNIRERGSVDRADRHQQDADRHSQHDEAPIKEDDPLL</sequence>
<feature type="compositionally biased region" description="Basic and acidic residues" evidence="1">
    <location>
        <begin position="1"/>
        <end position="22"/>
    </location>
</feature>
<dbReference type="RefSeq" id="WP_104715892.1">
    <property type="nucleotide sequence ID" value="NZ_PTRA01000008.1"/>
</dbReference>
<feature type="compositionally biased region" description="Basic and acidic residues" evidence="1">
    <location>
        <begin position="63"/>
        <end position="99"/>
    </location>
</feature>
<keyword evidence="3" id="KW-1185">Reference proteome</keyword>
<dbReference type="EMBL" id="PTRA01000008">
    <property type="protein sequence ID" value="PQA53726.1"/>
    <property type="molecule type" value="Genomic_DNA"/>
</dbReference>
<protein>
    <submittedName>
        <fullName evidence="2">Uncharacterized protein</fullName>
    </submittedName>
</protein>
<reference evidence="3" key="1">
    <citation type="submission" date="2018-02" db="EMBL/GenBank/DDBJ databases">
        <title>Genome sequencing of Solimonas sp. HR-BB.</title>
        <authorList>
            <person name="Lee Y."/>
            <person name="Jeon C.O."/>
        </authorList>
    </citation>
    <scope>NUCLEOTIDE SEQUENCE [LARGE SCALE GENOMIC DNA]</scope>
    <source>
        <strain evidence="3">HR-U</strain>
    </source>
</reference>
<dbReference type="OrthoDB" id="9887771at2"/>
<organism evidence="2 3">
    <name type="scientific">Siphonobacter curvatus</name>
    <dbReference type="NCBI Taxonomy" id="2094562"/>
    <lineage>
        <taxon>Bacteria</taxon>
        <taxon>Pseudomonadati</taxon>
        <taxon>Bacteroidota</taxon>
        <taxon>Cytophagia</taxon>
        <taxon>Cytophagales</taxon>
        <taxon>Cytophagaceae</taxon>
        <taxon>Siphonobacter</taxon>
    </lineage>
</organism>
<evidence type="ECO:0000313" key="3">
    <source>
        <dbReference type="Proteomes" id="UP000239590"/>
    </source>
</evidence>